<dbReference type="AlphaFoldDB" id="A0A7I4XTD8"/>
<dbReference type="WBParaSite" id="HCON_00001380-00001">
    <property type="protein sequence ID" value="HCON_00001380-00001"/>
    <property type="gene ID" value="HCON_00001380"/>
</dbReference>
<name>A0A7I4XTD8_HAECO</name>
<keyword evidence="2" id="KW-1185">Reference proteome</keyword>
<sequence>MANADQVDVARVVARAITDIAILGSKQHREMCLKVSGSRNMADLSIRLEQSLNRFLRSDDKKAGWSVPTKVRRYSCNSSVRSFSQKSKKGAASEHVTAGDFSSADEDVPGGISCATAVQVAAGDFSSADEDVPGGIVCTTAAQDEMFYTPPSSQQIIDRSAFSPELGSYSSTIDPTTDSYTTFSASDFSCDEFSEEERRLPPLVRRFSNGMKMQGQPPEHGPVAVPSSSAKITAQNPGQDDEFSD</sequence>
<organism evidence="2 3">
    <name type="scientific">Haemonchus contortus</name>
    <name type="common">Barber pole worm</name>
    <dbReference type="NCBI Taxonomy" id="6289"/>
    <lineage>
        <taxon>Eukaryota</taxon>
        <taxon>Metazoa</taxon>
        <taxon>Ecdysozoa</taxon>
        <taxon>Nematoda</taxon>
        <taxon>Chromadorea</taxon>
        <taxon>Rhabditida</taxon>
        <taxon>Rhabditina</taxon>
        <taxon>Rhabditomorpha</taxon>
        <taxon>Strongyloidea</taxon>
        <taxon>Trichostrongylidae</taxon>
        <taxon>Haemonchus</taxon>
    </lineage>
</organism>
<feature type="region of interest" description="Disordered" evidence="1">
    <location>
        <begin position="207"/>
        <end position="245"/>
    </location>
</feature>
<proteinExistence type="predicted"/>
<feature type="compositionally biased region" description="Polar residues" evidence="1">
    <location>
        <begin position="226"/>
        <end position="238"/>
    </location>
</feature>
<dbReference type="OrthoDB" id="10446582at2759"/>
<evidence type="ECO:0000313" key="2">
    <source>
        <dbReference type="Proteomes" id="UP000025227"/>
    </source>
</evidence>
<protein>
    <submittedName>
        <fullName evidence="3">Uncharacterized protein</fullName>
    </submittedName>
</protein>
<evidence type="ECO:0000313" key="3">
    <source>
        <dbReference type="WBParaSite" id="HCON_00001380-00001"/>
    </source>
</evidence>
<reference evidence="3" key="1">
    <citation type="submission" date="2020-12" db="UniProtKB">
        <authorList>
            <consortium name="WormBaseParasite"/>
        </authorList>
    </citation>
    <scope>IDENTIFICATION</scope>
    <source>
        <strain evidence="3">MHco3</strain>
    </source>
</reference>
<evidence type="ECO:0000256" key="1">
    <source>
        <dbReference type="SAM" id="MobiDB-lite"/>
    </source>
</evidence>
<accession>A0A7I4XTD8</accession>
<dbReference type="Proteomes" id="UP000025227">
    <property type="component" value="Unplaced"/>
</dbReference>